<gene>
    <name evidence="1" type="ORF">ACFSUS_10560</name>
</gene>
<dbReference type="RefSeq" id="WP_381522298.1">
    <property type="nucleotide sequence ID" value="NZ_JBHULN010000005.1"/>
</dbReference>
<comment type="caution">
    <text evidence="1">The sequence shown here is derived from an EMBL/GenBank/DDBJ whole genome shotgun (WGS) entry which is preliminary data.</text>
</comment>
<evidence type="ECO:0000313" key="1">
    <source>
        <dbReference type="EMBL" id="MFD2571077.1"/>
    </source>
</evidence>
<proteinExistence type="predicted"/>
<protein>
    <submittedName>
        <fullName evidence="1">Uncharacterized protein</fullName>
    </submittedName>
</protein>
<keyword evidence="2" id="KW-1185">Reference proteome</keyword>
<dbReference type="EMBL" id="JBHULN010000005">
    <property type="protein sequence ID" value="MFD2571077.1"/>
    <property type="molecule type" value="Genomic_DNA"/>
</dbReference>
<dbReference type="Proteomes" id="UP001597469">
    <property type="component" value="Unassembled WGS sequence"/>
</dbReference>
<accession>A0ABW5M203</accession>
<sequence length="114" mass="12518">MPSHALDQRLFEQMFTTIGEGDASTAAPTDGIKLINGWLEVVQGTQRTAAIENQLIELRGQLQFANPDPDRIRDLLASLADNVTQITQGSNVQEQTIGKLEKLATALRNFGDRL</sequence>
<organism evidence="1 2">
    <name type="scientific">Spirosoma soli</name>
    <dbReference type="NCBI Taxonomy" id="1770529"/>
    <lineage>
        <taxon>Bacteria</taxon>
        <taxon>Pseudomonadati</taxon>
        <taxon>Bacteroidota</taxon>
        <taxon>Cytophagia</taxon>
        <taxon>Cytophagales</taxon>
        <taxon>Cytophagaceae</taxon>
        <taxon>Spirosoma</taxon>
    </lineage>
</organism>
<evidence type="ECO:0000313" key="2">
    <source>
        <dbReference type="Proteomes" id="UP001597469"/>
    </source>
</evidence>
<reference evidence="2" key="1">
    <citation type="journal article" date="2019" name="Int. J. Syst. Evol. Microbiol.">
        <title>The Global Catalogue of Microorganisms (GCM) 10K type strain sequencing project: providing services to taxonomists for standard genome sequencing and annotation.</title>
        <authorList>
            <consortium name="The Broad Institute Genomics Platform"/>
            <consortium name="The Broad Institute Genome Sequencing Center for Infectious Disease"/>
            <person name="Wu L."/>
            <person name="Ma J."/>
        </authorList>
    </citation>
    <scope>NUCLEOTIDE SEQUENCE [LARGE SCALE GENOMIC DNA]</scope>
    <source>
        <strain evidence="2">KCTC 42805</strain>
    </source>
</reference>
<name>A0ABW5M203_9BACT</name>